<evidence type="ECO:0000313" key="2">
    <source>
        <dbReference type="Proteomes" id="UP001234297"/>
    </source>
</evidence>
<comment type="caution">
    <text evidence="1">The sequence shown here is derived from an EMBL/GenBank/DDBJ whole genome shotgun (WGS) entry which is preliminary data.</text>
</comment>
<dbReference type="EMBL" id="CM056812">
    <property type="protein sequence ID" value="KAJ8617312.1"/>
    <property type="molecule type" value="Genomic_DNA"/>
</dbReference>
<keyword evidence="2" id="KW-1185">Reference proteome</keyword>
<accession>A0ACC2K8L6</accession>
<reference evidence="1 2" key="1">
    <citation type="journal article" date="2022" name="Hortic Res">
        <title>A haplotype resolved chromosomal level avocado genome allows analysis of novel avocado genes.</title>
        <authorList>
            <person name="Nath O."/>
            <person name="Fletcher S.J."/>
            <person name="Hayward A."/>
            <person name="Shaw L.M."/>
            <person name="Masouleh A.K."/>
            <person name="Furtado A."/>
            <person name="Henry R.J."/>
            <person name="Mitter N."/>
        </authorList>
    </citation>
    <scope>NUCLEOTIDE SEQUENCE [LARGE SCALE GENOMIC DNA]</scope>
    <source>
        <strain evidence="2">cv. Hass</strain>
    </source>
</reference>
<organism evidence="1 2">
    <name type="scientific">Persea americana</name>
    <name type="common">Avocado</name>
    <dbReference type="NCBI Taxonomy" id="3435"/>
    <lineage>
        <taxon>Eukaryota</taxon>
        <taxon>Viridiplantae</taxon>
        <taxon>Streptophyta</taxon>
        <taxon>Embryophyta</taxon>
        <taxon>Tracheophyta</taxon>
        <taxon>Spermatophyta</taxon>
        <taxon>Magnoliopsida</taxon>
        <taxon>Magnoliidae</taxon>
        <taxon>Laurales</taxon>
        <taxon>Lauraceae</taxon>
        <taxon>Persea</taxon>
    </lineage>
</organism>
<gene>
    <name evidence="1" type="ORF">MRB53_013498</name>
</gene>
<sequence length="135" mass="16015">MGQKKDRREYFKSYYKNLIDENKEELRKKKREAYKRKKLVNILHAKVSSSTKITFGGSTSTHNPIEDATQKKECRKTQFQKSYATLSEEKKEILQPKRRDAYKNKKTCNMKGTLETPTFDIISEQRERVRSTSKE</sequence>
<protein>
    <submittedName>
        <fullName evidence="1">Uncharacterized protein</fullName>
    </submittedName>
</protein>
<proteinExistence type="predicted"/>
<name>A0ACC2K8L6_PERAE</name>
<evidence type="ECO:0000313" key="1">
    <source>
        <dbReference type="EMBL" id="KAJ8617312.1"/>
    </source>
</evidence>
<dbReference type="Proteomes" id="UP001234297">
    <property type="component" value="Chromosome 4"/>
</dbReference>